<keyword evidence="7" id="KW-0732">Signal</keyword>
<feature type="binding site" evidence="12">
    <location>
        <position position="51"/>
    </location>
    <ligand>
        <name>[4Fe-4S] cluster</name>
        <dbReference type="ChEBI" id="CHEBI:49883"/>
        <label>1</label>
    </ligand>
</feature>
<evidence type="ECO:0000313" key="15">
    <source>
        <dbReference type="EMBL" id="KIH75962.1"/>
    </source>
</evidence>
<keyword evidence="11 12" id="KW-0411">Iron-sulfur</keyword>
<keyword evidence="9" id="KW-0560">Oxidoreductase</keyword>
<dbReference type="SUPFAM" id="SSF56770">
    <property type="entry name" value="HydA/Nqo6-like"/>
    <property type="match status" value="1"/>
</dbReference>
<reference evidence="15 16" key="1">
    <citation type="submission" date="2014-12" db="EMBL/GenBank/DDBJ databases">
        <title>Genomes of Geoalkalibacter ferrihydriticus and Geoalkalibacter subterraneus, two haloalkaliphilic metal-reducing members of the Geobacteraceae.</title>
        <authorList>
            <person name="Badalamenti J.P."/>
            <person name="Torres C.I."/>
            <person name="Krajmalnik-Brown R."/>
            <person name="Bond D.R."/>
        </authorList>
    </citation>
    <scope>NUCLEOTIDE SEQUENCE [LARGE SCALE GENOMIC DNA]</scope>
    <source>
        <strain evidence="15 16">DSM 17813</strain>
    </source>
</reference>
<comment type="subcellular location">
    <subcellularLocation>
        <location evidence="2">Periplasm</location>
    </subcellularLocation>
</comment>
<dbReference type="InterPro" id="IPR037024">
    <property type="entry name" value="NiFe_Hase_small_N_sf"/>
</dbReference>
<feature type="binding site" evidence="12">
    <location>
        <position position="221"/>
    </location>
    <ligand>
        <name>[4Fe-4S] cluster</name>
        <dbReference type="ChEBI" id="CHEBI:49883"/>
        <label>2</label>
    </ligand>
</feature>
<dbReference type="RefSeq" id="WP_040100305.1">
    <property type="nucleotide sequence ID" value="NZ_JWJD01000006.1"/>
</dbReference>
<evidence type="ECO:0000256" key="7">
    <source>
        <dbReference type="ARBA" id="ARBA00022729"/>
    </source>
</evidence>
<feature type="binding site" evidence="12">
    <location>
        <position position="244"/>
    </location>
    <ligand>
        <name>[4Fe-4S] cluster</name>
        <dbReference type="ChEBI" id="CHEBI:49883"/>
        <label>2</label>
    </ligand>
</feature>
<dbReference type="GO" id="GO:0051538">
    <property type="term" value="F:3 iron, 4 sulfur cluster binding"/>
    <property type="evidence" value="ECO:0007669"/>
    <property type="project" value="UniProtKB-KW"/>
</dbReference>
<evidence type="ECO:0000256" key="12">
    <source>
        <dbReference type="PIRSR" id="PIRSR000310-1"/>
    </source>
</evidence>
<evidence type="ECO:0000256" key="1">
    <source>
        <dbReference type="ARBA" id="ARBA00001966"/>
    </source>
</evidence>
<name>A0A0C2HT43_9BACT</name>
<evidence type="ECO:0000256" key="6">
    <source>
        <dbReference type="ARBA" id="ARBA00022723"/>
    </source>
</evidence>
<keyword evidence="8" id="KW-0574">Periplasm</keyword>
<feature type="binding site" evidence="12">
    <location>
        <position position="281"/>
    </location>
    <ligand>
        <name>[3Fe-4S] cluster</name>
        <dbReference type="ChEBI" id="CHEBI:21137"/>
    </ligand>
</feature>
<evidence type="ECO:0000256" key="10">
    <source>
        <dbReference type="ARBA" id="ARBA00023004"/>
    </source>
</evidence>
<dbReference type="GO" id="GO:0008901">
    <property type="term" value="F:ferredoxin hydrogenase activity"/>
    <property type="evidence" value="ECO:0007669"/>
    <property type="project" value="InterPro"/>
</dbReference>
<dbReference type="InterPro" id="IPR037148">
    <property type="entry name" value="NiFe-Hase_small_C_sf"/>
</dbReference>
<feature type="binding site" evidence="12">
    <location>
        <position position="224"/>
    </location>
    <ligand>
        <name>[4Fe-4S] cluster</name>
        <dbReference type="ChEBI" id="CHEBI:49883"/>
        <label>2</label>
    </ligand>
</feature>
<comment type="subunit">
    <text evidence="4">Heterodimer of a large and a small subunit.</text>
</comment>
<dbReference type="GO" id="GO:0009055">
    <property type="term" value="F:electron transfer activity"/>
    <property type="evidence" value="ECO:0007669"/>
    <property type="project" value="TreeGrafter"/>
</dbReference>
<evidence type="ECO:0000256" key="4">
    <source>
        <dbReference type="ARBA" id="ARBA00011771"/>
    </source>
</evidence>
<comment type="cofactor">
    <cofactor evidence="1">
        <name>[4Fe-4S] cluster</name>
        <dbReference type="ChEBI" id="CHEBI:49883"/>
    </cofactor>
</comment>
<dbReference type="GO" id="GO:0009375">
    <property type="term" value="C:ferredoxin hydrogenase complex"/>
    <property type="evidence" value="ECO:0007669"/>
    <property type="project" value="InterPro"/>
</dbReference>
<dbReference type="Gene3D" id="3.40.50.700">
    <property type="entry name" value="NADH:ubiquinone oxidoreductase-like, 20kDa subunit"/>
    <property type="match status" value="1"/>
</dbReference>
<keyword evidence="5 12" id="KW-0004">4Fe-4S</keyword>
<keyword evidence="12" id="KW-0003">3Fe-4S</keyword>
<dbReference type="NCBIfam" id="TIGR00391">
    <property type="entry name" value="hydA"/>
    <property type="match status" value="1"/>
</dbReference>
<evidence type="ECO:0000256" key="3">
    <source>
        <dbReference type="ARBA" id="ARBA00006605"/>
    </source>
</evidence>
<feature type="binding site" evidence="12">
    <location>
        <position position="278"/>
    </location>
    <ligand>
        <name>[3Fe-4S] cluster</name>
        <dbReference type="ChEBI" id="CHEBI:21137"/>
    </ligand>
</feature>
<dbReference type="InterPro" id="IPR006137">
    <property type="entry name" value="NADH_UbQ_OxRdtase-like_20kDa"/>
</dbReference>
<dbReference type="AlphaFoldDB" id="A0A0C2HT43"/>
<dbReference type="GO" id="GO:0009061">
    <property type="term" value="P:anaerobic respiration"/>
    <property type="evidence" value="ECO:0007669"/>
    <property type="project" value="TreeGrafter"/>
</dbReference>
<feature type="binding site" evidence="12">
    <location>
        <position position="54"/>
    </location>
    <ligand>
        <name>[4Fe-4S] cluster</name>
        <dbReference type="ChEBI" id="CHEBI:49883"/>
        <label>1</label>
    </ligand>
</feature>
<sequence length="303" mass="32336">MKITRRTFLKDAGLLVAAMGLEPTLLPKMADALEEMAYGRAPILWLQGLSCSGCSVSLLNSESPGPADLLTRYLSLYFHQTLSAATGPSAVAAVEKAIAKGGYILVVEGAVPLGIKEACKFADENFADQLVRAARSAQAIVCTGTCSAYGGVPAAPPNLTGATGVSIALNKAGLSRPLINLPGCPAHPAWIVGTLMQVLKVGLPELDALQRPTHFYGHLLHEQCPLFALYQKKHFAENLGEDGCLFKMGCQGVITQADCSLRGWNGGVNWCIRGRSNCIGCARPEFALDPQFPFFRLNEDNLF</sequence>
<feature type="domain" description="NADH:ubiquinone oxidoreductase-like 20kDa subunit" evidence="13">
    <location>
        <begin position="51"/>
        <end position="197"/>
    </location>
</feature>
<evidence type="ECO:0000256" key="5">
    <source>
        <dbReference type="ARBA" id="ARBA00022485"/>
    </source>
</evidence>
<gene>
    <name evidence="15" type="ORF">GFER_13720</name>
</gene>
<protein>
    <recommendedName>
        <fullName evidence="17">Oxidoreductase</fullName>
    </recommendedName>
</protein>
<keyword evidence="10 12" id="KW-0408">Iron</keyword>
<organism evidence="15 16">
    <name type="scientific">Geoalkalibacter ferrihydriticus DSM 17813</name>
    <dbReference type="NCBI Taxonomy" id="1121915"/>
    <lineage>
        <taxon>Bacteria</taxon>
        <taxon>Pseudomonadati</taxon>
        <taxon>Thermodesulfobacteriota</taxon>
        <taxon>Desulfuromonadia</taxon>
        <taxon>Desulfuromonadales</taxon>
        <taxon>Geoalkalibacteraceae</taxon>
        <taxon>Geoalkalibacter</taxon>
    </lineage>
</organism>
<dbReference type="GO" id="GO:0046872">
    <property type="term" value="F:metal ion binding"/>
    <property type="evidence" value="ECO:0007669"/>
    <property type="project" value="UniProtKB-KW"/>
</dbReference>
<dbReference type="GO" id="GO:0044569">
    <property type="term" value="C:[Ni-Fe] hydrogenase complex"/>
    <property type="evidence" value="ECO:0007669"/>
    <property type="project" value="TreeGrafter"/>
</dbReference>
<proteinExistence type="inferred from homology"/>
<dbReference type="InterPro" id="IPR027394">
    <property type="entry name" value="Cytochrome-c3_hydrogenase_C"/>
</dbReference>
<feature type="binding site" evidence="12">
    <location>
        <position position="146"/>
    </location>
    <ligand>
        <name>[4Fe-4S] cluster</name>
        <dbReference type="ChEBI" id="CHEBI:49883"/>
        <label>1</label>
    </ligand>
</feature>
<dbReference type="GO" id="GO:0051539">
    <property type="term" value="F:4 iron, 4 sulfur cluster binding"/>
    <property type="evidence" value="ECO:0007669"/>
    <property type="project" value="UniProtKB-KW"/>
</dbReference>
<dbReference type="Pfam" id="PF01058">
    <property type="entry name" value="Oxidored_q6"/>
    <property type="match status" value="1"/>
</dbReference>
<comment type="similarity">
    <text evidence="3">Belongs to the [NiFe]/[NiFeSe] hydrogenase small subunit family.</text>
</comment>
<dbReference type="PRINTS" id="PR00614">
    <property type="entry name" value="NIHGNASESMLL"/>
</dbReference>
<comment type="caution">
    <text evidence="15">The sequence shown here is derived from an EMBL/GenBank/DDBJ whole genome shotgun (WGS) entry which is preliminary data.</text>
</comment>
<dbReference type="Gene3D" id="4.10.480.10">
    <property type="entry name" value="Cytochrome-c3 hydrogenase, C-terminal domain"/>
    <property type="match status" value="1"/>
</dbReference>
<evidence type="ECO:0000313" key="16">
    <source>
        <dbReference type="Proteomes" id="UP000035068"/>
    </source>
</evidence>
<dbReference type="PIRSF" id="PIRSF000310">
    <property type="entry name" value="NiFe_hyd_ssu"/>
    <property type="match status" value="1"/>
</dbReference>
<dbReference type="PANTHER" id="PTHR30013">
    <property type="entry name" value="NIFE / NIFESE HYDROGENASE SMALL SUBUNIT FAMILY MEMBER"/>
    <property type="match status" value="1"/>
</dbReference>
<dbReference type="InterPro" id="IPR001821">
    <property type="entry name" value="NiFe_hydrogenase_ssu"/>
</dbReference>
<dbReference type="PANTHER" id="PTHR30013:SF5">
    <property type="entry name" value="HYDROGENASE SMALL SUBUNIT"/>
    <property type="match status" value="1"/>
</dbReference>
<keyword evidence="6 12" id="KW-0479">Metal-binding</keyword>
<dbReference type="Proteomes" id="UP000035068">
    <property type="component" value="Unassembled WGS sequence"/>
</dbReference>
<dbReference type="NCBIfam" id="TIGR01409">
    <property type="entry name" value="TAT_signal_seq"/>
    <property type="match status" value="1"/>
</dbReference>
<dbReference type="Pfam" id="PF14720">
    <property type="entry name" value="NiFe_hyd_SSU_C"/>
    <property type="match status" value="1"/>
</dbReference>
<evidence type="ECO:0000256" key="11">
    <source>
        <dbReference type="ARBA" id="ARBA00023014"/>
    </source>
</evidence>
<accession>A0A0C2HT43</accession>
<evidence type="ECO:0000256" key="8">
    <source>
        <dbReference type="ARBA" id="ARBA00022764"/>
    </source>
</evidence>
<dbReference type="GO" id="GO:0016020">
    <property type="term" value="C:membrane"/>
    <property type="evidence" value="ECO:0007669"/>
    <property type="project" value="TreeGrafter"/>
</dbReference>
<feature type="binding site" evidence="12">
    <location>
        <position position="250"/>
    </location>
    <ligand>
        <name>[4Fe-4S] cluster</name>
        <dbReference type="ChEBI" id="CHEBI:49883"/>
        <label>2</label>
    </ligand>
</feature>
<dbReference type="GO" id="GO:0042597">
    <property type="term" value="C:periplasmic space"/>
    <property type="evidence" value="ECO:0007669"/>
    <property type="project" value="UniProtKB-SubCell"/>
</dbReference>
<evidence type="ECO:0000259" key="14">
    <source>
        <dbReference type="Pfam" id="PF14720"/>
    </source>
</evidence>
<evidence type="ECO:0008006" key="17">
    <source>
        <dbReference type="Google" id="ProtNLM"/>
    </source>
</evidence>
<feature type="binding site" evidence="12">
    <location>
        <position position="184"/>
    </location>
    <ligand>
        <name>[4Fe-4S] cluster</name>
        <dbReference type="ChEBI" id="CHEBI:49883"/>
        <label>1</label>
    </ligand>
</feature>
<dbReference type="InterPro" id="IPR006311">
    <property type="entry name" value="TAT_signal"/>
</dbReference>
<keyword evidence="16" id="KW-1185">Reference proteome</keyword>
<feature type="domain" description="Cytochrome-c3 hydrogenase C-terminal" evidence="14">
    <location>
        <begin position="216"/>
        <end position="287"/>
    </location>
</feature>
<dbReference type="InterPro" id="IPR019546">
    <property type="entry name" value="TAT_signal_bac_arc"/>
</dbReference>
<dbReference type="EMBL" id="JWJD01000006">
    <property type="protein sequence ID" value="KIH75962.1"/>
    <property type="molecule type" value="Genomic_DNA"/>
</dbReference>
<evidence type="ECO:0000259" key="13">
    <source>
        <dbReference type="Pfam" id="PF01058"/>
    </source>
</evidence>
<evidence type="ECO:0000256" key="9">
    <source>
        <dbReference type="ARBA" id="ARBA00023002"/>
    </source>
</evidence>
<dbReference type="PROSITE" id="PS51318">
    <property type="entry name" value="TAT"/>
    <property type="match status" value="1"/>
</dbReference>
<evidence type="ECO:0000256" key="2">
    <source>
        <dbReference type="ARBA" id="ARBA00004418"/>
    </source>
</evidence>
<feature type="binding site" evidence="12">
    <location>
        <position position="259"/>
    </location>
    <ligand>
        <name>[3Fe-4S] cluster</name>
        <dbReference type="ChEBI" id="CHEBI:21137"/>
    </ligand>
</feature>